<evidence type="ECO:0000256" key="1">
    <source>
        <dbReference type="SAM" id="MobiDB-lite"/>
    </source>
</evidence>
<dbReference type="GO" id="GO:0004364">
    <property type="term" value="F:glutathione transferase activity"/>
    <property type="evidence" value="ECO:0007669"/>
    <property type="project" value="TreeGrafter"/>
</dbReference>
<dbReference type="SUPFAM" id="SSF47616">
    <property type="entry name" value="GST C-terminal domain-like"/>
    <property type="match status" value="1"/>
</dbReference>
<keyword evidence="4" id="KW-1185">Reference proteome</keyword>
<dbReference type="SUPFAM" id="SSF52833">
    <property type="entry name" value="Thioredoxin-like"/>
    <property type="match status" value="1"/>
</dbReference>
<dbReference type="Gene3D" id="3.40.30.10">
    <property type="entry name" value="Glutaredoxin"/>
    <property type="match status" value="1"/>
</dbReference>
<dbReference type="PROSITE" id="PS50405">
    <property type="entry name" value="GST_CTER"/>
    <property type="match status" value="1"/>
</dbReference>
<dbReference type="InterPro" id="IPR050213">
    <property type="entry name" value="GST_superfamily"/>
</dbReference>
<gene>
    <name evidence="3" type="ordered locus">A2cp1_3973</name>
</gene>
<dbReference type="GO" id="GO:0006749">
    <property type="term" value="P:glutathione metabolic process"/>
    <property type="evidence" value="ECO:0007669"/>
    <property type="project" value="TreeGrafter"/>
</dbReference>
<dbReference type="InterPro" id="IPR036282">
    <property type="entry name" value="Glutathione-S-Trfase_C_sf"/>
</dbReference>
<feature type="domain" description="GST C-terminal" evidence="2">
    <location>
        <begin position="100"/>
        <end position="249"/>
    </location>
</feature>
<dbReference type="HOGENOM" id="CLU_039475_0_1_7"/>
<dbReference type="InterPro" id="IPR004046">
    <property type="entry name" value="GST_C"/>
</dbReference>
<evidence type="ECO:0000313" key="3">
    <source>
        <dbReference type="EMBL" id="ACL67294.1"/>
    </source>
</evidence>
<organism evidence="3 4">
    <name type="scientific">Anaeromyxobacter dehalogenans (strain ATCC BAA-258 / DSM 21875 / 2CP-1)</name>
    <dbReference type="NCBI Taxonomy" id="455488"/>
    <lineage>
        <taxon>Bacteria</taxon>
        <taxon>Pseudomonadati</taxon>
        <taxon>Myxococcota</taxon>
        <taxon>Myxococcia</taxon>
        <taxon>Myxococcales</taxon>
        <taxon>Cystobacterineae</taxon>
        <taxon>Anaeromyxobacteraceae</taxon>
        <taxon>Anaeromyxobacter</taxon>
    </lineage>
</organism>
<accession>B8J8K8</accession>
<evidence type="ECO:0000313" key="4">
    <source>
        <dbReference type="Proteomes" id="UP000007089"/>
    </source>
</evidence>
<reference evidence="3" key="1">
    <citation type="submission" date="2009-01" db="EMBL/GenBank/DDBJ databases">
        <title>Complete sequence of Anaeromyxobacter dehalogenans 2CP-1.</title>
        <authorList>
            <consortium name="US DOE Joint Genome Institute"/>
            <person name="Lucas S."/>
            <person name="Copeland A."/>
            <person name="Lapidus A."/>
            <person name="Glavina del Rio T."/>
            <person name="Dalin E."/>
            <person name="Tice H."/>
            <person name="Bruce D."/>
            <person name="Goodwin L."/>
            <person name="Pitluck S."/>
            <person name="Saunders E."/>
            <person name="Brettin T."/>
            <person name="Detter J.C."/>
            <person name="Han C."/>
            <person name="Larimer F."/>
            <person name="Land M."/>
            <person name="Hauser L."/>
            <person name="Kyrpides N."/>
            <person name="Ovchinnikova G."/>
            <person name="Beliaev A.S."/>
            <person name="Richardson P."/>
        </authorList>
    </citation>
    <scope>NUCLEOTIDE SEQUENCE</scope>
    <source>
        <strain evidence="3">2CP-1</strain>
    </source>
</reference>
<sequence>MPADMATEPAYELVYWPGLQGRGEFIRLAFEDAGVPYADLARLPDAGGGGAAAVMRLLEEPGPWLTPLGPPALRHGEVVVAQTAAILQWLAPRIGLVPPDEASRLRAHQLQLTIADLVAEVHAVHHPVATSLYYEDQRREAGRAAEAFRRERIPLFLRYLDRALDSNPAGGGRWLVGAGCSYPDLSTFQVIEGLRYAFPRAMRRIERRFPRLVALHDAVAARPGVAAYLASDRRIPFNESGIFRHYPELDEPAPKRSRPSTPGRRTAALRSGRAGKGERKPKIRGGAAPKKQRPTSRRRGRSA</sequence>
<evidence type="ECO:0000259" key="2">
    <source>
        <dbReference type="PROSITE" id="PS50405"/>
    </source>
</evidence>
<dbReference type="Pfam" id="PF14497">
    <property type="entry name" value="GST_C_3"/>
    <property type="match status" value="1"/>
</dbReference>
<name>B8J8K8_ANAD2</name>
<dbReference type="Gene3D" id="1.20.1050.10">
    <property type="match status" value="1"/>
</dbReference>
<dbReference type="InterPro" id="IPR010987">
    <property type="entry name" value="Glutathione-S-Trfase_C-like"/>
</dbReference>
<proteinExistence type="predicted"/>
<dbReference type="KEGG" id="acp:A2cp1_3973"/>
<protein>
    <submittedName>
        <fullName evidence="3">Glutathione S-transferase-like protein</fullName>
    </submittedName>
</protein>
<dbReference type="InterPro" id="IPR036249">
    <property type="entry name" value="Thioredoxin-like_sf"/>
</dbReference>
<dbReference type="EMBL" id="CP001359">
    <property type="protein sequence ID" value="ACL67294.1"/>
    <property type="molecule type" value="Genomic_DNA"/>
</dbReference>
<dbReference type="PANTHER" id="PTHR11571:SF263">
    <property type="entry name" value="GLUTATHIONE S-TRANSFERASE"/>
    <property type="match status" value="1"/>
</dbReference>
<dbReference type="PANTHER" id="PTHR11571">
    <property type="entry name" value="GLUTATHIONE S-TRANSFERASE"/>
    <property type="match status" value="1"/>
</dbReference>
<dbReference type="AlphaFoldDB" id="B8J8K8"/>
<dbReference type="CDD" id="cd03192">
    <property type="entry name" value="GST_C_Sigma_like"/>
    <property type="match status" value="1"/>
</dbReference>
<feature type="region of interest" description="Disordered" evidence="1">
    <location>
        <begin position="246"/>
        <end position="303"/>
    </location>
</feature>
<dbReference type="Proteomes" id="UP000007089">
    <property type="component" value="Chromosome"/>
</dbReference>
<feature type="compositionally biased region" description="Basic residues" evidence="1">
    <location>
        <begin position="290"/>
        <end position="303"/>
    </location>
</feature>